<dbReference type="SUPFAM" id="SSF75011">
    <property type="entry name" value="3-carboxy-cis,cis-mucoante lactonizing enzyme"/>
    <property type="match status" value="1"/>
</dbReference>
<keyword evidence="3" id="KW-0378">Hydrolase</keyword>
<dbReference type="GO" id="GO:0006006">
    <property type="term" value="P:glucose metabolic process"/>
    <property type="evidence" value="ECO:0007669"/>
    <property type="project" value="UniProtKB-KW"/>
</dbReference>
<gene>
    <name evidence="3" type="ORF">D9V74_01375</name>
</gene>
<dbReference type="PANTHER" id="PTHR30344:SF1">
    <property type="entry name" value="6-PHOSPHOGLUCONOLACTONASE"/>
    <property type="match status" value="1"/>
</dbReference>
<protein>
    <submittedName>
        <fullName evidence="3">6-phosphogluconolactonase</fullName>
        <ecNumber evidence="3">3.1.1.31</ecNumber>
    </submittedName>
</protein>
<dbReference type="Pfam" id="PF10282">
    <property type="entry name" value="Lactonase"/>
    <property type="match status" value="1"/>
</dbReference>
<dbReference type="AlphaFoldDB" id="A0A4D6YBH5"/>
<dbReference type="GO" id="GO:0017057">
    <property type="term" value="F:6-phosphogluconolactonase activity"/>
    <property type="evidence" value="ECO:0007669"/>
    <property type="project" value="UniProtKB-EC"/>
</dbReference>
<evidence type="ECO:0000313" key="3">
    <source>
        <dbReference type="EMBL" id="QCI23831.1"/>
    </source>
</evidence>
<proteinExistence type="inferred from homology"/>
<sequence>MKKVIYISNSDSQSIEVWNLYNNGSIDLIQKVEIYSQVQPINIIKNKKLLYAGISKDNQIITFNIDKNGYLNKQHAISFPGKANYLSFDQNKKLLFCSSYHSNTLIVSRLDKNGIPHNPIQIICNIQGCHAAKVNYKYNVLFVTSLKEDCIYLYYLTDFGILKNTEQKILYTQKQSGPRHITFHPNQDFFYTINELNGTVDVWKIDNTKNTIQVKNIQNINITSNKLLKNYWSSDIHLTSCGRFLYVSDRYLNIISLFHIDSDNKKIIFIKSYPTELQPRSFCIDPDNQYLIVAGEKSNRLAIYDICKNTGELNQLNTYDTGHRPIWILVHSLD</sequence>
<dbReference type="Proteomes" id="UP000298745">
    <property type="component" value="Chromosome"/>
</dbReference>
<dbReference type="InterPro" id="IPR050282">
    <property type="entry name" value="Cycloisomerase_2"/>
</dbReference>
<evidence type="ECO:0000256" key="1">
    <source>
        <dbReference type="ARBA" id="ARBA00005564"/>
    </source>
</evidence>
<dbReference type="EMBL" id="CP034864">
    <property type="protein sequence ID" value="QCI23831.1"/>
    <property type="molecule type" value="Genomic_DNA"/>
</dbReference>
<dbReference type="PANTHER" id="PTHR30344">
    <property type="entry name" value="6-PHOSPHOGLUCONOLACTONASE-RELATED"/>
    <property type="match status" value="1"/>
</dbReference>
<dbReference type="RefSeq" id="WP_158362596.1">
    <property type="nucleotide sequence ID" value="NZ_CP034864.1"/>
</dbReference>
<reference evidence="3 4" key="1">
    <citation type="submission" date="2018-12" db="EMBL/GenBank/DDBJ databases">
        <authorList>
            <person name="Chong R.A."/>
        </authorList>
    </citation>
    <scope>NUCLEOTIDE SEQUENCE [LARGE SCALE GENOMIC DNA]</scope>
    <source>
        <strain evidence="3 4">Msa</strain>
    </source>
</reference>
<organism evidence="3 4">
    <name type="scientific">Buchnera aphidicola</name>
    <name type="common">Macrosiphoniella sanborni</name>
    <dbReference type="NCBI Taxonomy" id="1241865"/>
    <lineage>
        <taxon>Bacteria</taxon>
        <taxon>Pseudomonadati</taxon>
        <taxon>Pseudomonadota</taxon>
        <taxon>Gammaproteobacteria</taxon>
        <taxon>Enterobacterales</taxon>
        <taxon>Erwiniaceae</taxon>
        <taxon>Buchnera</taxon>
    </lineage>
</organism>
<dbReference type="GO" id="GO:0005829">
    <property type="term" value="C:cytosol"/>
    <property type="evidence" value="ECO:0007669"/>
    <property type="project" value="TreeGrafter"/>
</dbReference>
<dbReference type="NCBIfam" id="NF008258">
    <property type="entry name" value="PRK11028.1"/>
    <property type="match status" value="1"/>
</dbReference>
<evidence type="ECO:0000256" key="2">
    <source>
        <dbReference type="ARBA" id="ARBA00022526"/>
    </source>
</evidence>
<keyword evidence="2" id="KW-0313">Glucose metabolism</keyword>
<keyword evidence="2" id="KW-0119">Carbohydrate metabolism</keyword>
<dbReference type="InterPro" id="IPR019405">
    <property type="entry name" value="Lactonase_7-beta_prop"/>
</dbReference>
<accession>A0A4D6YBH5</accession>
<dbReference type="InterPro" id="IPR015943">
    <property type="entry name" value="WD40/YVTN_repeat-like_dom_sf"/>
</dbReference>
<comment type="similarity">
    <text evidence="1">Belongs to the cycloisomerase 2 family.</text>
</comment>
<reference evidence="3 4" key="2">
    <citation type="submission" date="2019-05" db="EMBL/GenBank/DDBJ databases">
        <title>Genome evolution of the obligate endosymbiont Buchnera aphidicola.</title>
        <authorList>
            <person name="Moran N.A."/>
        </authorList>
    </citation>
    <scope>NUCLEOTIDE SEQUENCE [LARGE SCALE GENOMIC DNA]</scope>
    <source>
        <strain evidence="3 4">Msa</strain>
    </source>
</reference>
<dbReference type="OrthoDB" id="9790815at2"/>
<dbReference type="EC" id="3.1.1.31" evidence="3"/>
<dbReference type="Gene3D" id="2.130.10.10">
    <property type="entry name" value="YVTN repeat-like/Quinoprotein amine dehydrogenase"/>
    <property type="match status" value="1"/>
</dbReference>
<evidence type="ECO:0000313" key="4">
    <source>
        <dbReference type="Proteomes" id="UP000298745"/>
    </source>
</evidence>
<name>A0A4D6YBH5_9GAMM</name>